<feature type="region of interest" description="Disordered" evidence="1">
    <location>
        <begin position="15"/>
        <end position="56"/>
    </location>
</feature>
<keyword evidence="3" id="KW-1185">Reference proteome</keyword>
<accession>A0AB34JH12</accession>
<protein>
    <submittedName>
        <fullName evidence="2">Uncharacterized protein</fullName>
    </submittedName>
</protein>
<sequence>MERIAEWLEEFFHSVPGDARAKVEPQSELKDTPDADEASPPWTRTPWNTIAPARELPPQVVQLMTRRGKNRGKPRADMVLACARLMRVAQAVPASCPMGRGPPGHRNQLHFTLNLASTSPELARGQHGRL</sequence>
<dbReference type="EMBL" id="JBGBPQ010000008">
    <property type="protein sequence ID" value="KAL1520833.1"/>
    <property type="molecule type" value="Genomic_DNA"/>
</dbReference>
<dbReference type="AlphaFoldDB" id="A0AB34JH12"/>
<comment type="caution">
    <text evidence="2">The sequence shown here is derived from an EMBL/GenBank/DDBJ whole genome shotgun (WGS) entry which is preliminary data.</text>
</comment>
<evidence type="ECO:0000256" key="1">
    <source>
        <dbReference type="SAM" id="MobiDB-lite"/>
    </source>
</evidence>
<evidence type="ECO:0000313" key="2">
    <source>
        <dbReference type="EMBL" id="KAL1520833.1"/>
    </source>
</evidence>
<dbReference type="Proteomes" id="UP001515480">
    <property type="component" value="Unassembled WGS sequence"/>
</dbReference>
<name>A0AB34JH12_PRYPA</name>
<evidence type="ECO:0000313" key="3">
    <source>
        <dbReference type="Proteomes" id="UP001515480"/>
    </source>
</evidence>
<gene>
    <name evidence="2" type="ORF">AB1Y20_022395</name>
</gene>
<reference evidence="2 3" key="1">
    <citation type="journal article" date="2024" name="Science">
        <title>Giant polyketide synthase enzymes in the biosynthesis of giant marine polyether toxins.</title>
        <authorList>
            <person name="Fallon T.R."/>
            <person name="Shende V.V."/>
            <person name="Wierzbicki I.H."/>
            <person name="Pendleton A.L."/>
            <person name="Watervoot N.F."/>
            <person name="Auber R.P."/>
            <person name="Gonzalez D.J."/>
            <person name="Wisecaver J.H."/>
            <person name="Moore B.S."/>
        </authorList>
    </citation>
    <scope>NUCLEOTIDE SEQUENCE [LARGE SCALE GENOMIC DNA]</scope>
    <source>
        <strain evidence="2 3">12B1</strain>
    </source>
</reference>
<proteinExistence type="predicted"/>
<feature type="compositionally biased region" description="Basic and acidic residues" evidence="1">
    <location>
        <begin position="19"/>
        <end position="33"/>
    </location>
</feature>
<organism evidence="2 3">
    <name type="scientific">Prymnesium parvum</name>
    <name type="common">Toxic golden alga</name>
    <dbReference type="NCBI Taxonomy" id="97485"/>
    <lineage>
        <taxon>Eukaryota</taxon>
        <taxon>Haptista</taxon>
        <taxon>Haptophyta</taxon>
        <taxon>Prymnesiophyceae</taxon>
        <taxon>Prymnesiales</taxon>
        <taxon>Prymnesiaceae</taxon>
        <taxon>Prymnesium</taxon>
    </lineage>
</organism>